<gene>
    <name evidence="10" type="primary">LOC107226744</name>
</gene>
<keyword evidence="5" id="KW-0067">ATP-binding</keyword>
<dbReference type="GO" id="GO:0005524">
    <property type="term" value="F:ATP binding"/>
    <property type="evidence" value="ECO:0007669"/>
    <property type="project" value="UniProtKB-KW"/>
</dbReference>
<dbReference type="InterPro" id="IPR045864">
    <property type="entry name" value="aa-tRNA-synth_II/BPL/LPL"/>
</dbReference>
<evidence type="ECO:0000256" key="1">
    <source>
        <dbReference type="ARBA" id="ARBA00010728"/>
    </source>
</evidence>
<dbReference type="OrthoDB" id="10264585at2759"/>
<dbReference type="InterPro" id="IPR006195">
    <property type="entry name" value="aa-tRNA-synth_II"/>
</dbReference>
<evidence type="ECO:0000256" key="7">
    <source>
        <dbReference type="ARBA" id="ARBA00031113"/>
    </source>
</evidence>
<dbReference type="InterPro" id="IPR002314">
    <property type="entry name" value="aa-tRNA-synt_IIb"/>
</dbReference>
<dbReference type="Pfam" id="PF00587">
    <property type="entry name" value="tRNA-synt_2b"/>
    <property type="match status" value="1"/>
</dbReference>
<keyword evidence="3 10" id="KW-0436">Ligase</keyword>
<dbReference type="PANTHER" id="PTHR11778">
    <property type="entry name" value="SERYL-TRNA SYNTHETASE"/>
    <property type="match status" value="1"/>
</dbReference>
<keyword evidence="4" id="KW-0547">Nucleotide-binding</keyword>
<evidence type="ECO:0000256" key="3">
    <source>
        <dbReference type="ARBA" id="ARBA00022598"/>
    </source>
</evidence>
<evidence type="ECO:0000256" key="2">
    <source>
        <dbReference type="ARBA" id="ARBA00012840"/>
    </source>
</evidence>
<dbReference type="GO" id="GO:0006434">
    <property type="term" value="P:seryl-tRNA aminoacylation"/>
    <property type="evidence" value="ECO:0007669"/>
    <property type="project" value="InterPro"/>
</dbReference>
<evidence type="ECO:0000313" key="9">
    <source>
        <dbReference type="Proteomes" id="UP000829291"/>
    </source>
</evidence>
<dbReference type="KEGG" id="nlo:107226744"/>
<dbReference type="Gene3D" id="3.30.930.10">
    <property type="entry name" value="Bira Bifunctional Protein, Domain 2"/>
    <property type="match status" value="1"/>
</dbReference>
<dbReference type="FunFam" id="3.30.930.10:FF:000078">
    <property type="entry name" value="Seryl-tRNA synthetase"/>
    <property type="match status" value="1"/>
</dbReference>
<dbReference type="PROSITE" id="PS50862">
    <property type="entry name" value="AA_TRNA_LIGASE_II"/>
    <property type="match status" value="1"/>
</dbReference>
<dbReference type="GO" id="GO:0004828">
    <property type="term" value="F:serine-tRNA ligase activity"/>
    <property type="evidence" value="ECO:0007669"/>
    <property type="project" value="UniProtKB-EC"/>
</dbReference>
<keyword evidence="9" id="KW-1185">Reference proteome</keyword>
<sequence>MNFSRRLANLYKYRSLCTDAKTVTSAPKVNLELPQPEYDIEYLCDVGNRKYIAENIKQRKGIGDIDKVHQLLETSASRELLDIELGKIPNQTDPRVSDYGPEGRVLNTCGSMPTFNYQPKEFEDLAKNLKLIRTENLGQLSGSRSYMLLGDLAELEEALVYYTLRELVNRKFQVISVPDILPSQIIERCGMIVEGTRTQVYYLDSAHGHCQSLSGTAEMAIAGKLAGARLSLEHLPLKYAAVSRCYRAEASSIIAERGLYRVHQFTKVEMFVCCQPHQSAELLNELQSIEEELFSSLGIHFKVVDMPPHELGAPAYRKLDIEGWMPGRKLFGELSSCSNCTDYQSRRLGIKYETADHRLEHVHTLNGTACAIPRMLIALCETHQTEEGIIKIPEKLLPFMKGKTIIEQQPVAAMRFAKYKPKIH</sequence>
<dbReference type="GeneID" id="107226744"/>
<evidence type="ECO:0000259" key="8">
    <source>
        <dbReference type="PROSITE" id="PS50862"/>
    </source>
</evidence>
<accession>A0A6J0C960</accession>
<name>A0A6J0C960_NEOLC</name>
<dbReference type="Proteomes" id="UP000829291">
    <property type="component" value="Chromosome 6"/>
</dbReference>
<dbReference type="InParanoid" id="A0A6J0C960"/>
<dbReference type="InterPro" id="IPR002317">
    <property type="entry name" value="Ser-tRNA-ligase_type_1"/>
</dbReference>
<proteinExistence type="inferred from homology"/>
<dbReference type="FunCoup" id="A0A6J0C960">
    <property type="interactions" value="596"/>
</dbReference>
<evidence type="ECO:0000256" key="6">
    <source>
        <dbReference type="ARBA" id="ARBA00023146"/>
    </source>
</evidence>
<evidence type="ECO:0000256" key="4">
    <source>
        <dbReference type="ARBA" id="ARBA00022741"/>
    </source>
</evidence>
<dbReference type="SUPFAM" id="SSF55681">
    <property type="entry name" value="Class II aaRS and biotin synthetases"/>
    <property type="match status" value="1"/>
</dbReference>
<keyword evidence="6" id="KW-0030">Aminoacyl-tRNA synthetase</keyword>
<protein>
    <recommendedName>
        <fullName evidence="2">serine--tRNA ligase</fullName>
        <ecNumber evidence="2">6.1.1.11</ecNumber>
    </recommendedName>
    <alternativeName>
        <fullName evidence="7">Seryl-tRNA synthetase</fullName>
    </alternativeName>
</protein>
<evidence type="ECO:0000256" key="5">
    <source>
        <dbReference type="ARBA" id="ARBA00022840"/>
    </source>
</evidence>
<feature type="domain" description="Aminoacyl-transfer RNA synthetases class-II family profile" evidence="8">
    <location>
        <begin position="235"/>
        <end position="398"/>
    </location>
</feature>
<dbReference type="EC" id="6.1.1.11" evidence="2"/>
<dbReference type="PRINTS" id="PR00981">
    <property type="entry name" value="TRNASYNTHSER"/>
</dbReference>
<comment type="similarity">
    <text evidence="1">Belongs to the class-II aminoacyl-tRNA synthetase family. Type-1 seryl-tRNA synthetase subfamily.</text>
</comment>
<dbReference type="RefSeq" id="XP_015523138.1">
    <property type="nucleotide sequence ID" value="XM_015667652.2"/>
</dbReference>
<dbReference type="CTD" id="41862"/>
<organism evidence="10">
    <name type="scientific">Neodiprion lecontei</name>
    <name type="common">Redheaded pine sawfly</name>
    <dbReference type="NCBI Taxonomy" id="441921"/>
    <lineage>
        <taxon>Eukaryota</taxon>
        <taxon>Metazoa</taxon>
        <taxon>Ecdysozoa</taxon>
        <taxon>Arthropoda</taxon>
        <taxon>Hexapoda</taxon>
        <taxon>Insecta</taxon>
        <taxon>Pterygota</taxon>
        <taxon>Neoptera</taxon>
        <taxon>Endopterygota</taxon>
        <taxon>Hymenoptera</taxon>
        <taxon>Tenthredinoidea</taxon>
        <taxon>Diprionidae</taxon>
        <taxon>Diprioninae</taxon>
        <taxon>Neodiprion</taxon>
    </lineage>
</organism>
<reference evidence="10" key="1">
    <citation type="submission" date="2025-08" db="UniProtKB">
        <authorList>
            <consortium name="RefSeq"/>
        </authorList>
    </citation>
    <scope>IDENTIFICATION</scope>
    <source>
        <tissue evidence="10">Thorax and Abdomen</tissue>
    </source>
</reference>
<evidence type="ECO:0000313" key="10">
    <source>
        <dbReference type="RefSeq" id="XP_015523138.1"/>
    </source>
</evidence>
<dbReference type="AlphaFoldDB" id="A0A6J0C960"/>